<dbReference type="eggNOG" id="COG1573">
    <property type="taxonomic scope" value="Bacteria"/>
</dbReference>
<dbReference type="HOGENOM" id="CLU_068835_1_0_0"/>
<feature type="domain" description="DUF4130" evidence="1">
    <location>
        <begin position="88"/>
        <end position="247"/>
    </location>
</feature>
<dbReference type="InParanoid" id="E6W1L8"/>
<evidence type="ECO:0000313" key="3">
    <source>
        <dbReference type="Proteomes" id="UP000002572"/>
    </source>
</evidence>
<dbReference type="AlphaFoldDB" id="E6W1L8"/>
<evidence type="ECO:0000313" key="2">
    <source>
        <dbReference type="EMBL" id="ADU66567.1"/>
    </source>
</evidence>
<dbReference type="InterPro" id="IPR023875">
    <property type="entry name" value="DNA_repair_put"/>
</dbReference>
<dbReference type="OrthoDB" id="5290748at2"/>
<dbReference type="Proteomes" id="UP000002572">
    <property type="component" value="Chromosome"/>
</dbReference>
<evidence type="ECO:0000259" key="1">
    <source>
        <dbReference type="Pfam" id="PF13566"/>
    </source>
</evidence>
<dbReference type="EMBL" id="CP002432">
    <property type="protein sequence ID" value="ADU66567.1"/>
    <property type="molecule type" value="Genomic_DNA"/>
</dbReference>
<keyword evidence="3" id="KW-1185">Reference proteome</keyword>
<reference evidence="2 3" key="1">
    <citation type="submission" date="2010-12" db="EMBL/GenBank/DDBJ databases">
        <title>Complete sequence of Desulfurispirillum indicum S5.</title>
        <authorList>
            <consortium name="US DOE Joint Genome Institute"/>
            <person name="Lucas S."/>
            <person name="Copeland A."/>
            <person name="Lapidus A."/>
            <person name="Cheng J.-F."/>
            <person name="Goodwin L."/>
            <person name="Pitluck S."/>
            <person name="Chertkov O."/>
            <person name="Held B."/>
            <person name="Detter J.C."/>
            <person name="Han C."/>
            <person name="Tapia R."/>
            <person name="Land M."/>
            <person name="Hauser L."/>
            <person name="Kyrpides N."/>
            <person name="Ivanova N."/>
            <person name="Mikhailova N."/>
            <person name="Haggblom M."/>
            <person name="Rauschenbach I."/>
            <person name="Bini E."/>
            <person name="Woyke T."/>
        </authorList>
    </citation>
    <scope>NUCLEOTIDE SEQUENCE [LARGE SCALE GENOMIC DNA]</scope>
    <source>
        <strain evidence="3">ATCC BAA-1389 / DSM 22839 / S5</strain>
    </source>
</reference>
<organism evidence="2 3">
    <name type="scientific">Desulfurispirillum indicum (strain ATCC BAA-1389 / DSM 22839 / S5)</name>
    <dbReference type="NCBI Taxonomy" id="653733"/>
    <lineage>
        <taxon>Bacteria</taxon>
        <taxon>Pseudomonadati</taxon>
        <taxon>Chrysiogenota</taxon>
        <taxon>Chrysiogenia</taxon>
        <taxon>Chrysiogenales</taxon>
        <taxon>Chrysiogenaceae</taxon>
        <taxon>Desulfurispirillum</taxon>
    </lineage>
</organism>
<dbReference type="NCBIfam" id="TIGR03915">
    <property type="entry name" value="SAM_7_link_chp"/>
    <property type="match status" value="1"/>
</dbReference>
<accession>E6W1L8</accession>
<protein>
    <recommendedName>
        <fullName evidence="1">DUF4130 domain-containing protein</fullName>
    </recommendedName>
</protein>
<dbReference type="RefSeq" id="WP_013506447.1">
    <property type="nucleotide sequence ID" value="NC_014836.1"/>
</dbReference>
<proteinExistence type="predicted"/>
<dbReference type="STRING" id="653733.Selin_1840"/>
<sequence>MNILQYDGTFEGLLSIVAASMEESDAPDAIEARRPWQAEAAPVLFGEVRYVETDDERAQNLIGQLRLQPDGLLRSIGCAFLSEDDGIELSILRLIRQCLFQAKAPAHRLRDPDLAAIEESARRTIRERHRMLGLVRFQKLRNGIFWSRIRPRHNILPLLGEHFRRRMGNDEWVITDQQRTSALWFQQGRLEYAPLTELEHLPQMHREEEFIQDLWRRYFDQIAIAERANPSLQRSFLPRRYRSALVELGFT</sequence>
<dbReference type="InterPro" id="IPR025404">
    <property type="entry name" value="DUF4130"/>
</dbReference>
<gene>
    <name evidence="2" type="ordered locus">Selin_1840</name>
</gene>
<dbReference type="KEGG" id="din:Selin_1840"/>
<name>E6W1L8_DESIS</name>
<dbReference type="Pfam" id="PF13566">
    <property type="entry name" value="DUF4130"/>
    <property type="match status" value="1"/>
</dbReference>